<keyword evidence="3" id="KW-1185">Reference proteome</keyword>
<proteinExistence type="predicted"/>
<dbReference type="GeneID" id="95751871"/>
<keyword evidence="1" id="KW-0732">Signal</keyword>
<reference evidence="2 3" key="1">
    <citation type="submission" date="2018-03" db="EMBL/GenBank/DDBJ databases">
        <title>Brevisbacillus phylogenomics.</title>
        <authorList>
            <person name="Dunlap C."/>
        </authorList>
    </citation>
    <scope>NUCLEOTIDE SEQUENCE [LARGE SCALE GENOMIC DNA]</scope>
    <source>
        <strain evidence="2 3">NRRL B-41110</strain>
    </source>
</reference>
<feature type="signal peptide" evidence="1">
    <location>
        <begin position="1"/>
        <end position="25"/>
    </location>
</feature>
<comment type="caution">
    <text evidence="2">The sequence shown here is derived from an EMBL/GenBank/DDBJ whole genome shotgun (WGS) entry which is preliminary data.</text>
</comment>
<evidence type="ECO:0000313" key="2">
    <source>
        <dbReference type="EMBL" id="PSK08427.1"/>
    </source>
</evidence>
<evidence type="ECO:0000313" key="3">
    <source>
        <dbReference type="Proteomes" id="UP000241645"/>
    </source>
</evidence>
<protein>
    <submittedName>
        <fullName evidence="2">Uncharacterized protein</fullName>
    </submittedName>
</protein>
<feature type="chain" id="PRO_5046601354" evidence="1">
    <location>
        <begin position="26"/>
        <end position="110"/>
    </location>
</feature>
<evidence type="ECO:0000256" key="1">
    <source>
        <dbReference type="SAM" id="SignalP"/>
    </source>
</evidence>
<dbReference type="RefSeq" id="WP_106835120.1">
    <property type="nucleotide sequence ID" value="NZ_JARMEW010000041.1"/>
</dbReference>
<gene>
    <name evidence="2" type="ORF">C7R92_17405</name>
</gene>
<name>A0ABX5FMQ3_9BACL</name>
<organism evidence="2 3">
    <name type="scientific">Brevibacillus porteri</name>
    <dbReference type="NCBI Taxonomy" id="2126350"/>
    <lineage>
        <taxon>Bacteria</taxon>
        <taxon>Bacillati</taxon>
        <taxon>Bacillota</taxon>
        <taxon>Bacilli</taxon>
        <taxon>Bacillales</taxon>
        <taxon>Paenibacillaceae</taxon>
        <taxon>Brevibacillus</taxon>
    </lineage>
</organism>
<accession>A0ABX5FMQ3</accession>
<sequence length="110" mass="11581">MKISQLIFTATLAVPLLFGVQVANASENATYFAQAAADPVSVSLKVGGTYQLPKGYTYSVFPGDPDQMEATVSVDKNSVLKANATGKNLVIQLKNGNPTGNSWSVSVTKK</sequence>
<dbReference type="Proteomes" id="UP000241645">
    <property type="component" value="Unassembled WGS sequence"/>
</dbReference>
<dbReference type="EMBL" id="PXZO01000033">
    <property type="protein sequence ID" value="PSK08427.1"/>
    <property type="molecule type" value="Genomic_DNA"/>
</dbReference>